<evidence type="ECO:0000259" key="1">
    <source>
        <dbReference type="PROSITE" id="PS50222"/>
    </source>
</evidence>
<keyword evidence="3" id="KW-1185">Reference proteome</keyword>
<evidence type="ECO:0000313" key="2">
    <source>
        <dbReference type="EMBL" id="EDW02237.1"/>
    </source>
</evidence>
<dbReference type="InterPro" id="IPR011992">
    <property type="entry name" value="EF-hand-dom_pair"/>
</dbReference>
<proteinExistence type="predicted"/>
<accession>B4J807</accession>
<dbReference type="GO" id="GO:0005509">
    <property type="term" value="F:calcium ion binding"/>
    <property type="evidence" value="ECO:0007669"/>
    <property type="project" value="InterPro"/>
</dbReference>
<name>B4J807_DROGR</name>
<dbReference type="EMBL" id="CH916367">
    <property type="protein sequence ID" value="EDW02237.1"/>
    <property type="molecule type" value="Genomic_DNA"/>
</dbReference>
<dbReference type="PROSITE" id="PS50222">
    <property type="entry name" value="EF_HAND_2"/>
    <property type="match status" value="1"/>
</dbReference>
<reference evidence="2 3" key="1">
    <citation type="journal article" date="2007" name="Nature">
        <title>Evolution of genes and genomes on the Drosophila phylogeny.</title>
        <authorList>
            <consortium name="Drosophila 12 Genomes Consortium"/>
            <person name="Clark A.G."/>
            <person name="Eisen M.B."/>
            <person name="Smith D.R."/>
            <person name="Bergman C.M."/>
            <person name="Oliver B."/>
            <person name="Markow T.A."/>
            <person name="Kaufman T.C."/>
            <person name="Kellis M."/>
            <person name="Gelbart W."/>
            <person name="Iyer V.N."/>
            <person name="Pollard D.A."/>
            <person name="Sackton T.B."/>
            <person name="Larracuente A.M."/>
            <person name="Singh N.D."/>
            <person name="Abad J.P."/>
            <person name="Abt D.N."/>
            <person name="Adryan B."/>
            <person name="Aguade M."/>
            <person name="Akashi H."/>
            <person name="Anderson W.W."/>
            <person name="Aquadro C.F."/>
            <person name="Ardell D.H."/>
            <person name="Arguello R."/>
            <person name="Artieri C.G."/>
            <person name="Barbash D.A."/>
            <person name="Barker D."/>
            <person name="Barsanti P."/>
            <person name="Batterham P."/>
            <person name="Batzoglou S."/>
            <person name="Begun D."/>
            <person name="Bhutkar A."/>
            <person name="Blanco E."/>
            <person name="Bosak S.A."/>
            <person name="Bradley R.K."/>
            <person name="Brand A.D."/>
            <person name="Brent M.R."/>
            <person name="Brooks A.N."/>
            <person name="Brown R.H."/>
            <person name="Butlin R.K."/>
            <person name="Caggese C."/>
            <person name="Calvi B.R."/>
            <person name="Bernardo de Carvalho A."/>
            <person name="Caspi A."/>
            <person name="Castrezana S."/>
            <person name="Celniker S.E."/>
            <person name="Chang J.L."/>
            <person name="Chapple C."/>
            <person name="Chatterji S."/>
            <person name="Chinwalla A."/>
            <person name="Civetta A."/>
            <person name="Clifton S.W."/>
            <person name="Comeron J.M."/>
            <person name="Costello J.C."/>
            <person name="Coyne J.A."/>
            <person name="Daub J."/>
            <person name="David R.G."/>
            <person name="Delcher A.L."/>
            <person name="Delehaunty K."/>
            <person name="Do C.B."/>
            <person name="Ebling H."/>
            <person name="Edwards K."/>
            <person name="Eickbush T."/>
            <person name="Evans J.D."/>
            <person name="Filipski A."/>
            <person name="Findeiss S."/>
            <person name="Freyhult E."/>
            <person name="Fulton L."/>
            <person name="Fulton R."/>
            <person name="Garcia A.C."/>
            <person name="Gardiner A."/>
            <person name="Garfield D.A."/>
            <person name="Garvin B.E."/>
            <person name="Gibson G."/>
            <person name="Gilbert D."/>
            <person name="Gnerre S."/>
            <person name="Godfrey J."/>
            <person name="Good R."/>
            <person name="Gotea V."/>
            <person name="Gravely B."/>
            <person name="Greenberg A.J."/>
            <person name="Griffiths-Jones S."/>
            <person name="Gross S."/>
            <person name="Guigo R."/>
            <person name="Gustafson E.A."/>
            <person name="Haerty W."/>
            <person name="Hahn M.W."/>
            <person name="Halligan D.L."/>
            <person name="Halpern A.L."/>
            <person name="Halter G.M."/>
            <person name="Han M.V."/>
            <person name="Heger A."/>
            <person name="Hillier L."/>
            <person name="Hinrichs A.S."/>
            <person name="Holmes I."/>
            <person name="Hoskins R.A."/>
            <person name="Hubisz M.J."/>
            <person name="Hultmark D."/>
            <person name="Huntley M.A."/>
            <person name="Jaffe D.B."/>
            <person name="Jagadeeshan S."/>
            <person name="Jeck W.R."/>
            <person name="Johnson J."/>
            <person name="Jones C.D."/>
            <person name="Jordan W.C."/>
            <person name="Karpen G.H."/>
            <person name="Kataoka E."/>
            <person name="Keightley P.D."/>
            <person name="Kheradpour P."/>
            <person name="Kirkness E.F."/>
            <person name="Koerich L.B."/>
            <person name="Kristiansen K."/>
            <person name="Kudrna D."/>
            <person name="Kulathinal R.J."/>
            <person name="Kumar S."/>
            <person name="Kwok R."/>
            <person name="Lander E."/>
            <person name="Langley C.H."/>
            <person name="Lapoint R."/>
            <person name="Lazzaro B.P."/>
            <person name="Lee S.J."/>
            <person name="Levesque L."/>
            <person name="Li R."/>
            <person name="Lin C.F."/>
            <person name="Lin M.F."/>
            <person name="Lindblad-Toh K."/>
            <person name="Llopart A."/>
            <person name="Long M."/>
            <person name="Low L."/>
            <person name="Lozovsky E."/>
            <person name="Lu J."/>
            <person name="Luo M."/>
            <person name="Machado C.A."/>
            <person name="Makalowski W."/>
            <person name="Marzo M."/>
            <person name="Matsuda M."/>
            <person name="Matzkin L."/>
            <person name="McAllister B."/>
            <person name="McBride C.S."/>
            <person name="McKernan B."/>
            <person name="McKernan K."/>
            <person name="Mendez-Lago M."/>
            <person name="Minx P."/>
            <person name="Mollenhauer M.U."/>
            <person name="Montooth K."/>
            <person name="Mount S.M."/>
            <person name="Mu X."/>
            <person name="Myers E."/>
            <person name="Negre B."/>
            <person name="Newfeld S."/>
            <person name="Nielsen R."/>
            <person name="Noor M.A."/>
            <person name="O'Grady P."/>
            <person name="Pachter L."/>
            <person name="Papaceit M."/>
            <person name="Parisi M.J."/>
            <person name="Parisi M."/>
            <person name="Parts L."/>
            <person name="Pedersen J.S."/>
            <person name="Pesole G."/>
            <person name="Phillippy A.M."/>
            <person name="Ponting C.P."/>
            <person name="Pop M."/>
            <person name="Porcelli D."/>
            <person name="Powell J.R."/>
            <person name="Prohaska S."/>
            <person name="Pruitt K."/>
            <person name="Puig M."/>
            <person name="Quesneville H."/>
            <person name="Ram K.R."/>
            <person name="Rand D."/>
            <person name="Rasmussen M.D."/>
            <person name="Reed L.K."/>
            <person name="Reenan R."/>
            <person name="Reily A."/>
            <person name="Remington K.A."/>
            <person name="Rieger T.T."/>
            <person name="Ritchie M.G."/>
            <person name="Robin C."/>
            <person name="Rogers Y.H."/>
            <person name="Rohde C."/>
            <person name="Rozas J."/>
            <person name="Rubenfield M.J."/>
            <person name="Ruiz A."/>
            <person name="Russo S."/>
            <person name="Salzberg S.L."/>
            <person name="Sanchez-Gracia A."/>
            <person name="Saranga D.J."/>
            <person name="Sato H."/>
            <person name="Schaeffer S.W."/>
            <person name="Schatz M.C."/>
            <person name="Schlenke T."/>
            <person name="Schwartz R."/>
            <person name="Segarra C."/>
            <person name="Singh R.S."/>
            <person name="Sirot L."/>
            <person name="Sirota M."/>
            <person name="Sisneros N.B."/>
            <person name="Smith C.D."/>
            <person name="Smith T.F."/>
            <person name="Spieth J."/>
            <person name="Stage D.E."/>
            <person name="Stark A."/>
            <person name="Stephan W."/>
            <person name="Strausberg R.L."/>
            <person name="Strempel S."/>
            <person name="Sturgill D."/>
            <person name="Sutton G."/>
            <person name="Sutton G.G."/>
            <person name="Tao W."/>
            <person name="Teichmann S."/>
            <person name="Tobari Y.N."/>
            <person name="Tomimura Y."/>
            <person name="Tsolas J.M."/>
            <person name="Valente V.L."/>
            <person name="Venter E."/>
            <person name="Venter J.C."/>
            <person name="Vicario S."/>
            <person name="Vieira F.G."/>
            <person name="Vilella A.J."/>
            <person name="Villasante A."/>
            <person name="Walenz B."/>
            <person name="Wang J."/>
            <person name="Wasserman M."/>
            <person name="Watts T."/>
            <person name="Wilson D."/>
            <person name="Wilson R.K."/>
            <person name="Wing R.A."/>
            <person name="Wolfner M.F."/>
            <person name="Wong A."/>
            <person name="Wong G.K."/>
            <person name="Wu C.I."/>
            <person name="Wu G."/>
            <person name="Yamamoto D."/>
            <person name="Yang H.P."/>
            <person name="Yang S.P."/>
            <person name="Yorke J.A."/>
            <person name="Yoshida K."/>
            <person name="Zdobnov E."/>
            <person name="Zhang P."/>
            <person name="Zhang Y."/>
            <person name="Zimin A.V."/>
            <person name="Baldwin J."/>
            <person name="Abdouelleil A."/>
            <person name="Abdulkadir J."/>
            <person name="Abebe A."/>
            <person name="Abera B."/>
            <person name="Abreu J."/>
            <person name="Acer S.C."/>
            <person name="Aftuck L."/>
            <person name="Alexander A."/>
            <person name="An P."/>
            <person name="Anderson E."/>
            <person name="Anderson S."/>
            <person name="Arachi H."/>
            <person name="Azer M."/>
            <person name="Bachantsang P."/>
            <person name="Barry A."/>
            <person name="Bayul T."/>
            <person name="Berlin A."/>
            <person name="Bessette D."/>
            <person name="Bloom T."/>
            <person name="Blye J."/>
            <person name="Boguslavskiy L."/>
            <person name="Bonnet C."/>
            <person name="Boukhgalter B."/>
            <person name="Bourzgui I."/>
            <person name="Brown A."/>
            <person name="Cahill P."/>
            <person name="Channer S."/>
            <person name="Cheshatsang Y."/>
            <person name="Chuda L."/>
            <person name="Citroen M."/>
            <person name="Collymore A."/>
            <person name="Cooke P."/>
            <person name="Costello M."/>
            <person name="D'Aco K."/>
            <person name="Daza R."/>
            <person name="De Haan G."/>
            <person name="DeGray S."/>
            <person name="DeMaso C."/>
            <person name="Dhargay N."/>
            <person name="Dooley K."/>
            <person name="Dooley E."/>
            <person name="Doricent M."/>
            <person name="Dorje P."/>
            <person name="Dorjee K."/>
            <person name="Dupes A."/>
            <person name="Elong R."/>
            <person name="Falk J."/>
            <person name="Farina A."/>
            <person name="Faro S."/>
            <person name="Ferguson D."/>
            <person name="Fisher S."/>
            <person name="Foley C.D."/>
            <person name="Franke A."/>
            <person name="Friedrich D."/>
            <person name="Gadbois L."/>
            <person name="Gearin G."/>
            <person name="Gearin C.R."/>
            <person name="Giannoukos G."/>
            <person name="Goode T."/>
            <person name="Graham J."/>
            <person name="Grandbois E."/>
            <person name="Grewal S."/>
            <person name="Gyaltsen K."/>
            <person name="Hafez N."/>
            <person name="Hagos B."/>
            <person name="Hall J."/>
            <person name="Henson C."/>
            <person name="Hollinger A."/>
            <person name="Honan T."/>
            <person name="Huard M.D."/>
            <person name="Hughes L."/>
            <person name="Hurhula B."/>
            <person name="Husby M.E."/>
            <person name="Kamat A."/>
            <person name="Kanga B."/>
            <person name="Kashin S."/>
            <person name="Khazanovich D."/>
            <person name="Kisner P."/>
            <person name="Lance K."/>
            <person name="Lara M."/>
            <person name="Lee W."/>
            <person name="Lennon N."/>
            <person name="Letendre F."/>
            <person name="LeVine R."/>
            <person name="Lipovsky A."/>
            <person name="Liu X."/>
            <person name="Liu J."/>
            <person name="Liu S."/>
            <person name="Lokyitsang T."/>
            <person name="Lokyitsang Y."/>
            <person name="Lubonja R."/>
            <person name="Lui A."/>
            <person name="MacDonald P."/>
            <person name="Magnisalis V."/>
            <person name="Maru K."/>
            <person name="Matthews C."/>
            <person name="McCusker W."/>
            <person name="McDonough S."/>
            <person name="Mehta T."/>
            <person name="Meldrim J."/>
            <person name="Meneus L."/>
            <person name="Mihai O."/>
            <person name="Mihalev A."/>
            <person name="Mihova T."/>
            <person name="Mittelman R."/>
            <person name="Mlenga V."/>
            <person name="Montmayeur A."/>
            <person name="Mulrain L."/>
            <person name="Navidi A."/>
            <person name="Naylor J."/>
            <person name="Negash T."/>
            <person name="Nguyen T."/>
            <person name="Nguyen N."/>
            <person name="Nicol R."/>
            <person name="Norbu C."/>
            <person name="Norbu N."/>
            <person name="Novod N."/>
            <person name="O'Neill B."/>
            <person name="Osman S."/>
            <person name="Markiewicz E."/>
            <person name="Oyono O.L."/>
            <person name="Patti C."/>
            <person name="Phunkhang P."/>
            <person name="Pierre F."/>
            <person name="Priest M."/>
            <person name="Raghuraman S."/>
            <person name="Rege F."/>
            <person name="Reyes R."/>
            <person name="Rise C."/>
            <person name="Rogov P."/>
            <person name="Ross K."/>
            <person name="Ryan E."/>
            <person name="Settipalli S."/>
            <person name="Shea T."/>
            <person name="Sherpa N."/>
            <person name="Shi L."/>
            <person name="Shih D."/>
            <person name="Sparrow T."/>
            <person name="Spaulding J."/>
            <person name="Stalker J."/>
            <person name="Stange-Thomann N."/>
            <person name="Stavropoulos S."/>
            <person name="Stone C."/>
            <person name="Strader C."/>
            <person name="Tesfaye S."/>
            <person name="Thomson T."/>
            <person name="Thoulutsang Y."/>
            <person name="Thoulutsang D."/>
            <person name="Topham K."/>
            <person name="Topping I."/>
            <person name="Tsamla T."/>
            <person name="Vassiliev H."/>
            <person name="Vo A."/>
            <person name="Wangchuk T."/>
            <person name="Wangdi T."/>
            <person name="Weiand M."/>
            <person name="Wilkinson J."/>
            <person name="Wilson A."/>
            <person name="Yadav S."/>
            <person name="Young G."/>
            <person name="Yu Q."/>
            <person name="Zembek L."/>
            <person name="Zhong D."/>
            <person name="Zimmer A."/>
            <person name="Zwirko Z."/>
            <person name="Jaffe D.B."/>
            <person name="Alvarez P."/>
            <person name="Brockman W."/>
            <person name="Butler J."/>
            <person name="Chin C."/>
            <person name="Gnerre S."/>
            <person name="Grabherr M."/>
            <person name="Kleber M."/>
            <person name="Mauceli E."/>
            <person name="MacCallum I."/>
        </authorList>
    </citation>
    <scope>NUCLEOTIDE SEQUENCE [LARGE SCALE GENOMIC DNA]</scope>
    <source>
        <strain evidence="3">Tucson 15287-2541.00</strain>
    </source>
</reference>
<sequence length="263" mass="31200">MKDLDATLGYMENARFNYMYGNEVAREHSSFTKTQLLCIAMIYHKFVLRNGPKAKFMTQLQLSNMIMDLFKVKDSDINRRIVLIVSHDPDCTDPKFLPNRHCTLASFIRMIGVYFTNDLEKRMRFAFSIYDELGFGYLSRQQMMRYVNKFFISNDEDEVFELRLDMLELLFRKFDTDKDLNITFVQYSKIVRKQPAILMISHMKSLFTSTELLYIAMIHHKFVLQNGQRAKFLTQMQLSNILELMFSVTDRDINRRIVGLISY</sequence>
<evidence type="ECO:0000313" key="3">
    <source>
        <dbReference type="Proteomes" id="UP000001070"/>
    </source>
</evidence>
<dbReference type="Pfam" id="PF13499">
    <property type="entry name" value="EF-hand_7"/>
    <property type="match status" value="1"/>
</dbReference>
<feature type="domain" description="EF-hand" evidence="1">
    <location>
        <begin position="162"/>
        <end position="197"/>
    </location>
</feature>
<protein>
    <submittedName>
        <fullName evidence="2">GH20009</fullName>
    </submittedName>
</protein>
<dbReference type="InParanoid" id="B4J807"/>
<dbReference type="AlphaFoldDB" id="B4J807"/>
<dbReference type="OMA" id="WFDDSPN"/>
<dbReference type="Gene3D" id="1.10.238.10">
    <property type="entry name" value="EF-hand"/>
    <property type="match status" value="1"/>
</dbReference>
<dbReference type="HOGENOM" id="CLU_061288_3_1_1"/>
<dbReference type="PhylomeDB" id="B4J807"/>
<dbReference type="STRING" id="7222.B4J807"/>
<dbReference type="InterPro" id="IPR002048">
    <property type="entry name" value="EF_hand_dom"/>
</dbReference>
<dbReference type="eggNOG" id="KOG0034">
    <property type="taxonomic scope" value="Eukaryota"/>
</dbReference>
<dbReference type="OrthoDB" id="191686at2759"/>
<dbReference type="Proteomes" id="UP000001070">
    <property type="component" value="Unassembled WGS sequence"/>
</dbReference>
<organism evidence="3">
    <name type="scientific">Drosophila grimshawi</name>
    <name type="common">Hawaiian fruit fly</name>
    <name type="synonym">Idiomyia grimshawi</name>
    <dbReference type="NCBI Taxonomy" id="7222"/>
    <lineage>
        <taxon>Eukaryota</taxon>
        <taxon>Metazoa</taxon>
        <taxon>Ecdysozoa</taxon>
        <taxon>Arthropoda</taxon>
        <taxon>Hexapoda</taxon>
        <taxon>Insecta</taxon>
        <taxon>Pterygota</taxon>
        <taxon>Neoptera</taxon>
        <taxon>Endopterygota</taxon>
        <taxon>Diptera</taxon>
        <taxon>Brachycera</taxon>
        <taxon>Muscomorpha</taxon>
        <taxon>Ephydroidea</taxon>
        <taxon>Drosophilidae</taxon>
        <taxon>Drosophila</taxon>
        <taxon>Hawaiian Drosophila</taxon>
    </lineage>
</organism>
<dbReference type="SUPFAM" id="SSF47473">
    <property type="entry name" value="EF-hand"/>
    <property type="match status" value="1"/>
</dbReference>
<gene>
    <name evidence="2" type="primary">Dgri\GH20009</name>
    <name evidence="2" type="ORF">Dgri_GH20009</name>
</gene>